<dbReference type="SUPFAM" id="SSF51735">
    <property type="entry name" value="NAD(P)-binding Rossmann-fold domains"/>
    <property type="match status" value="1"/>
</dbReference>
<comment type="similarity">
    <text evidence="1 3">Belongs to the short-chain dehydrogenases/reductases (SDR) family.</text>
</comment>
<dbReference type="GO" id="GO:0016616">
    <property type="term" value="F:oxidoreductase activity, acting on the CH-OH group of donors, NAD or NADP as acceptor"/>
    <property type="evidence" value="ECO:0007669"/>
    <property type="project" value="TreeGrafter"/>
</dbReference>
<proteinExistence type="inferred from homology"/>
<comment type="caution">
    <text evidence="4">The sequence shown here is derived from an EMBL/GenBank/DDBJ whole genome shotgun (WGS) entry which is preliminary data.</text>
</comment>
<dbReference type="PROSITE" id="PS00061">
    <property type="entry name" value="ADH_SHORT"/>
    <property type="match status" value="1"/>
</dbReference>
<accession>A0A158IF11</accession>
<dbReference type="PRINTS" id="PR00080">
    <property type="entry name" value="SDRFAMILY"/>
</dbReference>
<dbReference type="PRINTS" id="PR00081">
    <property type="entry name" value="GDHRDH"/>
</dbReference>
<dbReference type="InterPro" id="IPR002347">
    <property type="entry name" value="SDR_fam"/>
</dbReference>
<dbReference type="AlphaFoldDB" id="A0A158IF11"/>
<dbReference type="EMBL" id="FCNZ02000010">
    <property type="protein sequence ID" value="SAL54590.1"/>
    <property type="molecule type" value="Genomic_DNA"/>
</dbReference>
<gene>
    <name evidence="4" type="ORF">AWB66_02970</name>
</gene>
<dbReference type="PANTHER" id="PTHR42760:SF5">
    <property type="entry name" value="2-DEHYDRO-3-DEOXY-D-GLUCONATE 5-DEHYDROGENASE"/>
    <property type="match status" value="1"/>
</dbReference>
<dbReference type="RefSeq" id="WP_087631022.1">
    <property type="nucleotide sequence ID" value="NZ_FCNZ02000010.1"/>
</dbReference>
<evidence type="ECO:0000256" key="2">
    <source>
        <dbReference type="ARBA" id="ARBA00023002"/>
    </source>
</evidence>
<dbReference type="Proteomes" id="UP000054717">
    <property type="component" value="Unassembled WGS sequence"/>
</dbReference>
<name>A0A158IF11_9BURK</name>
<dbReference type="InterPro" id="IPR036291">
    <property type="entry name" value="NAD(P)-bd_dom_sf"/>
</dbReference>
<dbReference type="InterPro" id="IPR020904">
    <property type="entry name" value="Sc_DH/Rdtase_CS"/>
</dbReference>
<dbReference type="FunFam" id="3.40.50.720:FF:000084">
    <property type="entry name" value="Short-chain dehydrogenase reductase"/>
    <property type="match status" value="1"/>
</dbReference>
<dbReference type="PANTHER" id="PTHR42760">
    <property type="entry name" value="SHORT-CHAIN DEHYDROGENASES/REDUCTASES FAMILY MEMBER"/>
    <property type="match status" value="1"/>
</dbReference>
<evidence type="ECO:0000313" key="5">
    <source>
        <dbReference type="Proteomes" id="UP000054717"/>
    </source>
</evidence>
<evidence type="ECO:0000256" key="1">
    <source>
        <dbReference type="ARBA" id="ARBA00006484"/>
    </source>
</evidence>
<evidence type="ECO:0000256" key="3">
    <source>
        <dbReference type="RuleBase" id="RU000363"/>
    </source>
</evidence>
<keyword evidence="2" id="KW-0560">Oxidoreductase</keyword>
<dbReference type="CDD" id="cd05347">
    <property type="entry name" value="Ga5DH-like_SDR_c"/>
    <property type="match status" value="1"/>
</dbReference>
<evidence type="ECO:0000313" key="4">
    <source>
        <dbReference type="EMBL" id="SAL54590.1"/>
    </source>
</evidence>
<organism evidence="4 5">
    <name type="scientific">Caballeronia telluris</name>
    <dbReference type="NCBI Taxonomy" id="326475"/>
    <lineage>
        <taxon>Bacteria</taxon>
        <taxon>Pseudomonadati</taxon>
        <taxon>Pseudomonadota</taxon>
        <taxon>Betaproteobacteria</taxon>
        <taxon>Burkholderiales</taxon>
        <taxon>Burkholderiaceae</taxon>
        <taxon>Caballeronia</taxon>
    </lineage>
</organism>
<protein>
    <submittedName>
        <fullName evidence="4">Short-chain dehydrogenase/reductase SDR</fullName>
    </submittedName>
</protein>
<dbReference type="Pfam" id="PF00106">
    <property type="entry name" value="adh_short"/>
    <property type="match status" value="1"/>
</dbReference>
<dbReference type="STRING" id="326475.AWB66_02970"/>
<dbReference type="Gene3D" id="3.40.50.720">
    <property type="entry name" value="NAD(P)-binding Rossmann-like Domain"/>
    <property type="match status" value="1"/>
</dbReference>
<sequence length="257" mass="27328">MNETLQLFNLSGRRALITGSGRGIGLALARGLADAGAAVVINDRNQQKASTIAASLRDEGFDADSAIFDVTDRVQVSEAINAFEERIGAIDILVNNAGIQRRAPLETFSAADWNDLLRVNLDGAFHVSQAVARHMLARGHGKIINLCSVQGELARPGIAPYAATKGAIRMLTKGMCAEWASRGIQANALAPGYFATDLNRALVDDPAFSDWLCKRTPAGRWGRVEELCGAAVFLASRASDFVNGQTLFVDGGLTSVV</sequence>
<reference evidence="4" key="1">
    <citation type="submission" date="2016-01" db="EMBL/GenBank/DDBJ databases">
        <authorList>
            <person name="Peeters Charlotte."/>
        </authorList>
    </citation>
    <scope>NUCLEOTIDE SEQUENCE</scope>
    <source>
        <strain evidence="4">LMG 22936</strain>
    </source>
</reference>
<keyword evidence="5" id="KW-1185">Reference proteome</keyword>